<sequence>MGDEIRITTLKPSHASLGLIFNYLSKRKPFADHTAGSLAAAIRVQLETQNHLFALKGDVIVGYAGWMDVTKENADGWLKGESQLVQVASGKTEVAALTIFVADLKEVTPLLIRGARDLNPNIKVVFRRGYEQTGKTAKKQSVGNVVSSSMR</sequence>
<name>A0A1R3WHW7_9RHOB</name>
<keyword evidence="2" id="KW-1185">Reference proteome</keyword>
<evidence type="ECO:0000313" key="1">
    <source>
        <dbReference type="EMBL" id="SIT77709.1"/>
    </source>
</evidence>
<protein>
    <submittedName>
        <fullName evidence="1">Uncharacterized protein</fullName>
    </submittedName>
</protein>
<organism evidence="1 2">
    <name type="scientific">Yoonia rosea</name>
    <dbReference type="NCBI Taxonomy" id="287098"/>
    <lineage>
        <taxon>Bacteria</taxon>
        <taxon>Pseudomonadati</taxon>
        <taxon>Pseudomonadota</taxon>
        <taxon>Alphaproteobacteria</taxon>
        <taxon>Rhodobacterales</taxon>
        <taxon>Paracoccaceae</taxon>
        <taxon>Yoonia</taxon>
    </lineage>
</organism>
<dbReference type="RefSeq" id="WP_131824988.1">
    <property type="nucleotide sequence ID" value="NZ_FTPR01000001.1"/>
</dbReference>
<dbReference type="STRING" id="287098.SAMN05421665_0626"/>
<reference evidence="2" key="1">
    <citation type="submission" date="2017-01" db="EMBL/GenBank/DDBJ databases">
        <authorList>
            <person name="Varghese N."/>
            <person name="Submissions S."/>
        </authorList>
    </citation>
    <scope>NUCLEOTIDE SEQUENCE [LARGE SCALE GENOMIC DNA]</scope>
    <source>
        <strain evidence="2">DSM 29591</strain>
    </source>
</reference>
<dbReference type="AlphaFoldDB" id="A0A1R3WHW7"/>
<evidence type="ECO:0000313" key="2">
    <source>
        <dbReference type="Proteomes" id="UP000186997"/>
    </source>
</evidence>
<accession>A0A1R3WHW7</accession>
<dbReference type="OrthoDB" id="7858800at2"/>
<proteinExistence type="predicted"/>
<dbReference type="EMBL" id="FTPR01000001">
    <property type="protein sequence ID" value="SIT77709.1"/>
    <property type="molecule type" value="Genomic_DNA"/>
</dbReference>
<dbReference type="Proteomes" id="UP000186997">
    <property type="component" value="Unassembled WGS sequence"/>
</dbReference>
<gene>
    <name evidence="1" type="ORF">SAMN05421665_0626</name>
</gene>